<feature type="signal peptide" evidence="2">
    <location>
        <begin position="1"/>
        <end position="27"/>
    </location>
</feature>
<sequence length="209" mass="22596">MKRLSALALAFAPLALGIATVPAPALAQPSGLAQVQAHLRAIQTMTASFTQTGRGGRTLSGTLTLKRPGRIRFDYGRSANMLVVADGRALHFIDYDVGQHQRWPIGDSPLSVLLNPDQDLARFARVTRDDDQVLMIEARDPRRREYGTITLAFAKVAGAPAGLVLQGWNLIDAQSNLTTVRLSGQRFNVPVADGAFAFREPARRAGPRG</sequence>
<dbReference type="PANTHER" id="PTHR35869">
    <property type="entry name" value="OUTER-MEMBRANE LIPOPROTEIN CARRIER PROTEIN"/>
    <property type="match status" value="1"/>
</dbReference>
<proteinExistence type="predicted"/>
<dbReference type="AlphaFoldDB" id="A0A5C6TTQ8"/>
<keyword evidence="1 2" id="KW-0732">Signal</keyword>
<name>A0A5C6TTQ8_9SPHN</name>
<dbReference type="Gene3D" id="2.50.20.10">
    <property type="entry name" value="Lipoprotein localisation LolA/LolB/LppX"/>
    <property type="match status" value="1"/>
</dbReference>
<dbReference type="SUPFAM" id="SSF89392">
    <property type="entry name" value="Prokaryotic lipoproteins and lipoprotein localization factors"/>
    <property type="match status" value="1"/>
</dbReference>
<accession>A0A5C6TTQ8</accession>
<dbReference type="InterPro" id="IPR029046">
    <property type="entry name" value="LolA/LolB/LppX"/>
</dbReference>
<dbReference type="OrthoDB" id="9800501at2"/>
<dbReference type="PANTHER" id="PTHR35869:SF1">
    <property type="entry name" value="OUTER-MEMBRANE LIPOPROTEIN CARRIER PROTEIN"/>
    <property type="match status" value="1"/>
</dbReference>
<dbReference type="CDD" id="cd16325">
    <property type="entry name" value="LolA"/>
    <property type="match status" value="1"/>
</dbReference>
<organism evidence="3 4">
    <name type="scientific">Allosphingosinicella ginsenosidimutans</name>
    <dbReference type="NCBI Taxonomy" id="1176539"/>
    <lineage>
        <taxon>Bacteria</taxon>
        <taxon>Pseudomonadati</taxon>
        <taxon>Pseudomonadota</taxon>
        <taxon>Alphaproteobacteria</taxon>
        <taxon>Sphingomonadales</taxon>
        <taxon>Sphingomonadaceae</taxon>
        <taxon>Allosphingosinicella</taxon>
    </lineage>
</organism>
<evidence type="ECO:0000256" key="2">
    <source>
        <dbReference type="SAM" id="SignalP"/>
    </source>
</evidence>
<feature type="chain" id="PRO_5022733069" evidence="2">
    <location>
        <begin position="28"/>
        <end position="209"/>
    </location>
</feature>
<comment type="caution">
    <text evidence="3">The sequence shown here is derived from an EMBL/GenBank/DDBJ whole genome shotgun (WGS) entry which is preliminary data.</text>
</comment>
<keyword evidence="4" id="KW-1185">Reference proteome</keyword>
<evidence type="ECO:0000313" key="3">
    <source>
        <dbReference type="EMBL" id="TXC63265.1"/>
    </source>
</evidence>
<evidence type="ECO:0000313" key="4">
    <source>
        <dbReference type="Proteomes" id="UP000321249"/>
    </source>
</evidence>
<dbReference type="InterPro" id="IPR004564">
    <property type="entry name" value="OM_lipoprot_carrier_LolA-like"/>
</dbReference>
<gene>
    <name evidence="3" type="ORF">FRZ32_06060</name>
</gene>
<evidence type="ECO:0000256" key="1">
    <source>
        <dbReference type="ARBA" id="ARBA00022729"/>
    </source>
</evidence>
<dbReference type="Pfam" id="PF03548">
    <property type="entry name" value="LolA"/>
    <property type="match status" value="1"/>
</dbReference>
<dbReference type="RefSeq" id="WP_147042676.1">
    <property type="nucleotide sequence ID" value="NZ_BAABIR010000006.1"/>
</dbReference>
<protein>
    <submittedName>
        <fullName evidence="3">Outer membrane lipoprotein carrier protein LolA</fullName>
    </submittedName>
</protein>
<keyword evidence="3" id="KW-0449">Lipoprotein</keyword>
<dbReference type="Proteomes" id="UP000321249">
    <property type="component" value="Unassembled WGS sequence"/>
</dbReference>
<reference evidence="3 4" key="1">
    <citation type="journal article" date="2015" name="J. Microbiol.">
        <title>Sphingosinicella ginsenosidimutans sp. nov., with ginsenoside converting activity.</title>
        <authorList>
            <person name="Kim J.K."/>
            <person name="Kang M.S."/>
            <person name="Park S.C."/>
            <person name="Kim K.M."/>
            <person name="Choi K."/>
            <person name="Yoon M.H."/>
            <person name="Im W.T."/>
        </authorList>
    </citation>
    <scope>NUCLEOTIDE SEQUENCE [LARGE SCALE GENOMIC DNA]</scope>
    <source>
        <strain evidence="3 4">BS-11</strain>
    </source>
</reference>
<dbReference type="EMBL" id="VOQQ01000001">
    <property type="protein sequence ID" value="TXC63265.1"/>
    <property type="molecule type" value="Genomic_DNA"/>
</dbReference>